<name>A0AAE9B1Z1_9ACTN</name>
<evidence type="ECO:0000259" key="2">
    <source>
        <dbReference type="Pfam" id="PF13460"/>
    </source>
</evidence>
<protein>
    <submittedName>
        <fullName evidence="3">NAD-dependent epimerase/dehydratase family protein</fullName>
    </submittedName>
</protein>
<accession>A0AAE9B1Z1</accession>
<sequence>MPRPGCAGLLEGPSRIPGARAGADPGLPPFAPSSSRSLGRAGTLGRMAEEILVTGARGAVGRAALEALVERGARVRALVRDPGAAELPDGVASVVAGDLTRPDGLVPALEGVSAMLLMVVAGEDVAAVTAEARKRGVRRVVLISSGAVRDHVDRQRDLLAERHARAERAVTVSGLEWVVLRPRWLARNALWWSAALRTGRPVRLAYPEAVTAPVHERDVAEVAAVELLADHGGSACRVLTGPRILTQADQLRIIAEGTGAPARWERIPPRTWRRELQDHVPVEVLDALLHQQSTLTADQIQLSTETQRTLGRPALPFQDWVRHHRHAFLPDSRP</sequence>
<dbReference type="EMBL" id="SPAZ01000092">
    <property type="protein sequence ID" value="TQE36362.1"/>
    <property type="molecule type" value="Genomic_DNA"/>
</dbReference>
<dbReference type="SUPFAM" id="SSF51735">
    <property type="entry name" value="NAD(P)-binding Rossmann-fold domains"/>
    <property type="match status" value="1"/>
</dbReference>
<feature type="region of interest" description="Disordered" evidence="1">
    <location>
        <begin position="1"/>
        <end position="39"/>
    </location>
</feature>
<dbReference type="Pfam" id="PF13460">
    <property type="entry name" value="NAD_binding_10"/>
    <property type="match status" value="1"/>
</dbReference>
<dbReference type="InterPro" id="IPR036291">
    <property type="entry name" value="NAD(P)-bd_dom_sf"/>
</dbReference>
<gene>
    <name evidence="3" type="ORF">Sipo8835_10320</name>
</gene>
<dbReference type="AlphaFoldDB" id="A0AAE9B1Z1"/>
<dbReference type="InterPro" id="IPR016040">
    <property type="entry name" value="NAD(P)-bd_dom"/>
</dbReference>
<reference evidence="3 4" key="1">
    <citation type="submission" date="2019-03" db="EMBL/GenBank/DDBJ databases">
        <title>Comparative genomic analyses of the sweetpotato soil rot pathogen, Streptomyces ipomoeae.</title>
        <authorList>
            <person name="Ruschel Soares N."/>
            <person name="Badger J.H."/>
            <person name="Huguet-Tapia J.C."/>
            <person name="Clark C.A."/>
            <person name="Pettis G.S."/>
        </authorList>
    </citation>
    <scope>NUCLEOTIDE SEQUENCE [LARGE SCALE GENOMIC DNA]</scope>
    <source>
        <strain evidence="3 4">88-35</strain>
    </source>
</reference>
<evidence type="ECO:0000256" key="1">
    <source>
        <dbReference type="SAM" id="MobiDB-lite"/>
    </source>
</evidence>
<feature type="domain" description="NAD(P)-binding" evidence="2">
    <location>
        <begin position="55"/>
        <end position="224"/>
    </location>
</feature>
<dbReference type="Proteomes" id="UP000318720">
    <property type="component" value="Unassembled WGS sequence"/>
</dbReference>
<comment type="caution">
    <text evidence="3">The sequence shown here is derived from an EMBL/GenBank/DDBJ whole genome shotgun (WGS) entry which is preliminary data.</text>
</comment>
<evidence type="ECO:0000313" key="3">
    <source>
        <dbReference type="EMBL" id="TQE36362.1"/>
    </source>
</evidence>
<proteinExistence type="predicted"/>
<evidence type="ECO:0000313" key="4">
    <source>
        <dbReference type="Proteomes" id="UP000318720"/>
    </source>
</evidence>
<organism evidence="3 4">
    <name type="scientific">Streptomyces ipomoeae</name>
    <dbReference type="NCBI Taxonomy" id="103232"/>
    <lineage>
        <taxon>Bacteria</taxon>
        <taxon>Bacillati</taxon>
        <taxon>Actinomycetota</taxon>
        <taxon>Actinomycetes</taxon>
        <taxon>Kitasatosporales</taxon>
        <taxon>Streptomycetaceae</taxon>
        <taxon>Streptomyces</taxon>
    </lineage>
</organism>
<dbReference type="PANTHER" id="PTHR43162:SF1">
    <property type="entry name" value="PRESTALK A DIFFERENTIATION PROTEIN A"/>
    <property type="match status" value="1"/>
</dbReference>
<dbReference type="PANTHER" id="PTHR43162">
    <property type="match status" value="1"/>
</dbReference>
<dbReference type="Gene3D" id="3.40.50.720">
    <property type="entry name" value="NAD(P)-binding Rossmann-like Domain"/>
    <property type="match status" value="1"/>
</dbReference>
<dbReference type="InterPro" id="IPR051604">
    <property type="entry name" value="Ergot_Alk_Oxidoreductase"/>
</dbReference>